<evidence type="ECO:0000313" key="1">
    <source>
        <dbReference type="EMBL" id="JAH60542.1"/>
    </source>
</evidence>
<name>A0A0E9U463_ANGAN</name>
<dbReference type="EMBL" id="GBXM01048035">
    <property type="protein sequence ID" value="JAH60542.1"/>
    <property type="molecule type" value="Transcribed_RNA"/>
</dbReference>
<sequence>MLTQHTRARKGYIFCMGFFFPRKQKQQRHVIYKSVCVKSTEQSTQCSYIMMK</sequence>
<reference evidence="1" key="1">
    <citation type="submission" date="2014-11" db="EMBL/GenBank/DDBJ databases">
        <authorList>
            <person name="Amaro Gonzalez C."/>
        </authorList>
    </citation>
    <scope>NUCLEOTIDE SEQUENCE</scope>
</reference>
<dbReference type="AlphaFoldDB" id="A0A0E9U463"/>
<proteinExistence type="predicted"/>
<reference evidence="1" key="2">
    <citation type="journal article" date="2015" name="Fish Shellfish Immunol.">
        <title>Early steps in the European eel (Anguilla anguilla)-Vibrio vulnificus interaction in the gills: Role of the RtxA13 toxin.</title>
        <authorList>
            <person name="Callol A."/>
            <person name="Pajuelo D."/>
            <person name="Ebbesson L."/>
            <person name="Teles M."/>
            <person name="MacKenzie S."/>
            <person name="Amaro C."/>
        </authorList>
    </citation>
    <scope>NUCLEOTIDE SEQUENCE</scope>
</reference>
<protein>
    <submittedName>
        <fullName evidence="1">Uncharacterized protein</fullName>
    </submittedName>
</protein>
<organism evidence="1">
    <name type="scientific">Anguilla anguilla</name>
    <name type="common">European freshwater eel</name>
    <name type="synonym">Muraena anguilla</name>
    <dbReference type="NCBI Taxonomy" id="7936"/>
    <lineage>
        <taxon>Eukaryota</taxon>
        <taxon>Metazoa</taxon>
        <taxon>Chordata</taxon>
        <taxon>Craniata</taxon>
        <taxon>Vertebrata</taxon>
        <taxon>Euteleostomi</taxon>
        <taxon>Actinopterygii</taxon>
        <taxon>Neopterygii</taxon>
        <taxon>Teleostei</taxon>
        <taxon>Anguilliformes</taxon>
        <taxon>Anguillidae</taxon>
        <taxon>Anguilla</taxon>
    </lineage>
</organism>
<accession>A0A0E9U463</accession>